<comment type="caution">
    <text evidence="8">The sequence shown here is derived from an EMBL/GenBank/DDBJ whole genome shotgun (WGS) entry which is preliminary data.</text>
</comment>
<feature type="region of interest" description="Disordered" evidence="7">
    <location>
        <begin position="354"/>
        <end position="394"/>
    </location>
</feature>
<dbReference type="GO" id="GO:0004176">
    <property type="term" value="F:ATP-dependent peptidase activity"/>
    <property type="evidence" value="ECO:0007669"/>
    <property type="project" value="InterPro"/>
</dbReference>
<evidence type="ECO:0000313" key="9">
    <source>
        <dbReference type="Proteomes" id="UP000298471"/>
    </source>
</evidence>
<keyword evidence="2" id="KW-0963">Cytoplasm</keyword>
<feature type="compositionally biased region" description="Basic residues" evidence="7">
    <location>
        <begin position="384"/>
        <end position="394"/>
    </location>
</feature>
<sequence>MSEAKVFITGPIVANSEEAGNAWPYTTLEDVLSQLEWQKPFDSVLVTINSPGGRMDKGMGIYDHLRSLPNVTIRTEAIGQCSSIATAVFLAGSERRIYPHTEFMIHLPQGGVVGTAEAIQQYAEDMARWQQDLIDLYVDRAGVDPVAIAEIMRKETDLSADDCLSMGFATTIVQPITALATLPGRAPKTATSQPQPAAPAPSVMSKLATMARDLLAGINALGKKPATNLAVSTAGDAPVTLTIDTGDREAYEVGDGVTDADGNAVADADYALTDGNTITTVDGAITVIVATPTDQAPTNQDGGEDVQQQILEALQGLTSVVTAQGKAITAMQQKQAATNQKIVTLAASTGSKAVVDTDDVQTPSQQGTSSDQDPHQMAADRRAARANKRIGTRI</sequence>
<keyword evidence="5" id="KW-0720">Serine protease</keyword>
<evidence type="ECO:0000256" key="7">
    <source>
        <dbReference type="SAM" id="MobiDB-lite"/>
    </source>
</evidence>
<dbReference type="GO" id="GO:0006515">
    <property type="term" value="P:protein quality control for misfolded or incompletely synthesized proteins"/>
    <property type="evidence" value="ECO:0007669"/>
    <property type="project" value="TreeGrafter"/>
</dbReference>
<organism evidence="8 9">
    <name type="scientific">Hymenobacter metallicola</name>
    <dbReference type="NCBI Taxonomy" id="2563114"/>
    <lineage>
        <taxon>Bacteria</taxon>
        <taxon>Pseudomonadati</taxon>
        <taxon>Bacteroidota</taxon>
        <taxon>Cytophagia</taxon>
        <taxon>Cytophagales</taxon>
        <taxon>Hymenobacteraceae</taxon>
        <taxon>Hymenobacter</taxon>
    </lineage>
</organism>
<dbReference type="PANTHER" id="PTHR10381">
    <property type="entry name" value="ATP-DEPENDENT CLP PROTEASE PROTEOLYTIC SUBUNIT"/>
    <property type="match status" value="1"/>
</dbReference>
<dbReference type="GO" id="GO:0009368">
    <property type="term" value="C:endopeptidase Clp complex"/>
    <property type="evidence" value="ECO:0007669"/>
    <property type="project" value="TreeGrafter"/>
</dbReference>
<evidence type="ECO:0000313" key="8">
    <source>
        <dbReference type="EMBL" id="TGE22828.1"/>
    </source>
</evidence>
<dbReference type="Gene3D" id="3.90.226.10">
    <property type="entry name" value="2-enoyl-CoA Hydratase, Chain A, domain 1"/>
    <property type="match status" value="1"/>
</dbReference>
<evidence type="ECO:0000256" key="3">
    <source>
        <dbReference type="ARBA" id="ARBA00022670"/>
    </source>
</evidence>
<comment type="similarity">
    <text evidence="1 6">Belongs to the peptidase S14 family.</text>
</comment>
<accession>A0A4Z0PYI7</accession>
<protein>
    <recommendedName>
        <fullName evidence="6">ATP-dependent Clp protease proteolytic subunit</fullName>
    </recommendedName>
</protein>
<dbReference type="GO" id="GO:0051117">
    <property type="term" value="F:ATPase binding"/>
    <property type="evidence" value="ECO:0007669"/>
    <property type="project" value="TreeGrafter"/>
</dbReference>
<keyword evidence="9" id="KW-1185">Reference proteome</keyword>
<gene>
    <name evidence="8" type="ORF">E5K02_20905</name>
</gene>
<dbReference type="GO" id="GO:0004252">
    <property type="term" value="F:serine-type endopeptidase activity"/>
    <property type="evidence" value="ECO:0007669"/>
    <property type="project" value="InterPro"/>
</dbReference>
<evidence type="ECO:0000256" key="4">
    <source>
        <dbReference type="ARBA" id="ARBA00022801"/>
    </source>
</evidence>
<dbReference type="RefSeq" id="WP_135397623.1">
    <property type="nucleotide sequence ID" value="NZ_SRMB01000005.1"/>
</dbReference>
<dbReference type="Pfam" id="PF00574">
    <property type="entry name" value="CLP_protease"/>
    <property type="match status" value="1"/>
</dbReference>
<evidence type="ECO:0000256" key="2">
    <source>
        <dbReference type="ARBA" id="ARBA00022490"/>
    </source>
</evidence>
<dbReference type="AlphaFoldDB" id="A0A4Z0PYI7"/>
<dbReference type="Proteomes" id="UP000298471">
    <property type="component" value="Unassembled WGS sequence"/>
</dbReference>
<proteinExistence type="inferred from homology"/>
<evidence type="ECO:0000256" key="6">
    <source>
        <dbReference type="RuleBase" id="RU003567"/>
    </source>
</evidence>
<name>A0A4Z0PYI7_9BACT</name>
<dbReference type="PRINTS" id="PR00127">
    <property type="entry name" value="CLPPROTEASEP"/>
</dbReference>
<dbReference type="SUPFAM" id="SSF52096">
    <property type="entry name" value="ClpP/crotonase"/>
    <property type="match status" value="1"/>
</dbReference>
<dbReference type="InterPro" id="IPR023562">
    <property type="entry name" value="ClpP/TepA"/>
</dbReference>
<keyword evidence="3 8" id="KW-0645">Protease</keyword>
<evidence type="ECO:0000256" key="5">
    <source>
        <dbReference type="ARBA" id="ARBA00022825"/>
    </source>
</evidence>
<feature type="compositionally biased region" description="Basic and acidic residues" evidence="7">
    <location>
        <begin position="372"/>
        <end position="383"/>
    </location>
</feature>
<dbReference type="EMBL" id="SRMB01000005">
    <property type="protein sequence ID" value="TGE22828.1"/>
    <property type="molecule type" value="Genomic_DNA"/>
</dbReference>
<dbReference type="OrthoDB" id="883430at2"/>
<evidence type="ECO:0000256" key="1">
    <source>
        <dbReference type="ARBA" id="ARBA00007039"/>
    </source>
</evidence>
<dbReference type="InterPro" id="IPR029045">
    <property type="entry name" value="ClpP/crotonase-like_dom_sf"/>
</dbReference>
<dbReference type="PANTHER" id="PTHR10381:SF70">
    <property type="entry name" value="ATP-DEPENDENT CLP PROTEASE PROTEOLYTIC SUBUNIT"/>
    <property type="match status" value="1"/>
</dbReference>
<dbReference type="CDD" id="cd07016">
    <property type="entry name" value="S14_ClpP_1"/>
    <property type="match status" value="1"/>
</dbReference>
<reference evidence="8 9" key="1">
    <citation type="submission" date="2019-04" db="EMBL/GenBank/DDBJ databases">
        <authorList>
            <person name="Feng G."/>
            <person name="Zhang J."/>
            <person name="Zhu H."/>
        </authorList>
    </citation>
    <scope>NUCLEOTIDE SEQUENCE [LARGE SCALE GENOMIC DNA]</scope>
    <source>
        <strain evidence="8 9">9PBR-1</strain>
    </source>
</reference>
<feature type="compositionally biased region" description="Polar residues" evidence="7">
    <location>
        <begin position="360"/>
        <end position="371"/>
    </location>
</feature>
<dbReference type="InterPro" id="IPR001907">
    <property type="entry name" value="ClpP"/>
</dbReference>
<keyword evidence="4" id="KW-0378">Hydrolase</keyword>